<comment type="caution">
    <text evidence="4">The sequence shown here is derived from an EMBL/GenBank/DDBJ whole genome shotgun (WGS) entry which is preliminary data.</text>
</comment>
<feature type="chain" id="PRO_5039033805" evidence="2">
    <location>
        <begin position="18"/>
        <end position="242"/>
    </location>
</feature>
<dbReference type="Proteomes" id="UP000256269">
    <property type="component" value="Unassembled WGS sequence"/>
</dbReference>
<dbReference type="InterPro" id="IPR025164">
    <property type="entry name" value="Toastrack_DUF4097"/>
</dbReference>
<dbReference type="Pfam" id="PF13349">
    <property type="entry name" value="DUF4097"/>
    <property type="match status" value="1"/>
</dbReference>
<evidence type="ECO:0000256" key="2">
    <source>
        <dbReference type="SAM" id="SignalP"/>
    </source>
</evidence>
<keyword evidence="5" id="KW-1185">Reference proteome</keyword>
<dbReference type="EMBL" id="QUNO01000005">
    <property type="protein sequence ID" value="REH48535.1"/>
    <property type="molecule type" value="Genomic_DNA"/>
</dbReference>
<dbReference type="RefSeq" id="WP_116175291.1">
    <property type="nucleotide sequence ID" value="NZ_CP144375.1"/>
</dbReference>
<accession>A0A3E0HRB8</accession>
<evidence type="ECO:0000313" key="5">
    <source>
        <dbReference type="Proteomes" id="UP000256269"/>
    </source>
</evidence>
<evidence type="ECO:0000256" key="1">
    <source>
        <dbReference type="SAM" id="MobiDB-lite"/>
    </source>
</evidence>
<name>A0A3E0HRB8_9PSEU</name>
<gene>
    <name evidence="4" type="ORF">BCF44_105394</name>
</gene>
<feature type="domain" description="DUF4097" evidence="3">
    <location>
        <begin position="115"/>
        <end position="239"/>
    </location>
</feature>
<evidence type="ECO:0000259" key="3">
    <source>
        <dbReference type="Pfam" id="PF13349"/>
    </source>
</evidence>
<proteinExistence type="predicted"/>
<sequence>MRRVGIGAALVVAGACAVGGCSLLPAQSVSDTTTLDQSVTSIKLDGHSGSVEVNGQTGATKVTVERTIKYRDQRPNQDAYQVTGGVLTLTGDCGSDCDVDYVVTVPAGLAVGGGTSSGHIALHHVGAVDVKTSTGSVELADVTGTVKAETSNGAIEGTGLRGGAVQATTSNGEIDLTLADANNVTARTSNGRIQLTVPSSATYRVSGNSSNGHRRIGVDDDASGKYSLDLNTDNGSIEVDKA</sequence>
<dbReference type="PROSITE" id="PS51257">
    <property type="entry name" value="PROKAR_LIPOPROTEIN"/>
    <property type="match status" value="1"/>
</dbReference>
<evidence type="ECO:0000313" key="4">
    <source>
        <dbReference type="EMBL" id="REH48535.1"/>
    </source>
</evidence>
<dbReference type="OrthoDB" id="4331847at2"/>
<dbReference type="AlphaFoldDB" id="A0A3E0HRB8"/>
<reference evidence="4 5" key="1">
    <citation type="submission" date="2018-08" db="EMBL/GenBank/DDBJ databases">
        <title>Genomic Encyclopedia of Archaeal and Bacterial Type Strains, Phase II (KMG-II): from individual species to whole genera.</title>
        <authorList>
            <person name="Goeker M."/>
        </authorList>
    </citation>
    <scope>NUCLEOTIDE SEQUENCE [LARGE SCALE GENOMIC DNA]</scope>
    <source>
        <strain evidence="4 5">DSM 45791</strain>
    </source>
</reference>
<keyword evidence="2" id="KW-0732">Signal</keyword>
<protein>
    <submittedName>
        <fullName evidence="4">Putative adhesin</fullName>
    </submittedName>
</protein>
<organism evidence="4 5">
    <name type="scientific">Kutzneria buriramensis</name>
    <dbReference type="NCBI Taxonomy" id="1045776"/>
    <lineage>
        <taxon>Bacteria</taxon>
        <taxon>Bacillati</taxon>
        <taxon>Actinomycetota</taxon>
        <taxon>Actinomycetes</taxon>
        <taxon>Pseudonocardiales</taxon>
        <taxon>Pseudonocardiaceae</taxon>
        <taxon>Kutzneria</taxon>
    </lineage>
</organism>
<feature type="signal peptide" evidence="2">
    <location>
        <begin position="1"/>
        <end position="17"/>
    </location>
</feature>
<feature type="region of interest" description="Disordered" evidence="1">
    <location>
        <begin position="204"/>
        <end position="227"/>
    </location>
</feature>